<dbReference type="EMBL" id="CAXLJL010000290">
    <property type="protein sequence ID" value="CAL5136080.1"/>
    <property type="molecule type" value="Genomic_DNA"/>
</dbReference>
<comment type="caution">
    <text evidence="2">The sequence shown here is derived from an EMBL/GenBank/DDBJ whole genome shotgun (WGS) entry which is preliminary data.</text>
</comment>
<accession>A0AAV2THZ8</accession>
<organism evidence="2 3">
    <name type="scientific">Calicophoron daubneyi</name>
    <name type="common">Rumen fluke</name>
    <name type="synonym">Paramphistomum daubneyi</name>
    <dbReference type="NCBI Taxonomy" id="300641"/>
    <lineage>
        <taxon>Eukaryota</taxon>
        <taxon>Metazoa</taxon>
        <taxon>Spiralia</taxon>
        <taxon>Lophotrochozoa</taxon>
        <taxon>Platyhelminthes</taxon>
        <taxon>Trematoda</taxon>
        <taxon>Digenea</taxon>
        <taxon>Plagiorchiida</taxon>
        <taxon>Pronocephalata</taxon>
        <taxon>Paramphistomoidea</taxon>
        <taxon>Paramphistomidae</taxon>
        <taxon>Calicophoron</taxon>
    </lineage>
</organism>
<reference evidence="2" key="1">
    <citation type="submission" date="2024-06" db="EMBL/GenBank/DDBJ databases">
        <authorList>
            <person name="Liu X."/>
            <person name="Lenzi L."/>
            <person name="Haldenby T S."/>
            <person name="Uol C."/>
        </authorList>
    </citation>
    <scope>NUCLEOTIDE SEQUENCE</scope>
</reference>
<feature type="transmembrane region" description="Helical" evidence="1">
    <location>
        <begin position="12"/>
        <end position="29"/>
    </location>
</feature>
<feature type="transmembrane region" description="Helical" evidence="1">
    <location>
        <begin position="77"/>
        <end position="97"/>
    </location>
</feature>
<name>A0AAV2THZ8_CALDB</name>
<keyword evidence="1" id="KW-1133">Transmembrane helix</keyword>
<gene>
    <name evidence="2" type="ORF">CDAUBV1_LOCUS10167</name>
</gene>
<evidence type="ECO:0008006" key="4">
    <source>
        <dbReference type="Google" id="ProtNLM"/>
    </source>
</evidence>
<sequence length="154" mass="16790">MAIRLSHPQVILYWTELLISILCVALAGRGYNETYIRYLIIISTALALGNIAFLLIYGFATLRPPQGRSVTKLVETIYQAIAAALYCAGIGASTVQQEYLQPFIGAITVFTSFGFGAYIFGGLIAATELIWSKPTEHPSDEIQPKQNDSQVSGL</sequence>
<evidence type="ECO:0000256" key="1">
    <source>
        <dbReference type="SAM" id="Phobius"/>
    </source>
</evidence>
<feature type="transmembrane region" description="Helical" evidence="1">
    <location>
        <begin position="103"/>
        <end position="126"/>
    </location>
</feature>
<feature type="transmembrane region" description="Helical" evidence="1">
    <location>
        <begin position="35"/>
        <end position="57"/>
    </location>
</feature>
<evidence type="ECO:0000313" key="3">
    <source>
        <dbReference type="Proteomes" id="UP001497525"/>
    </source>
</evidence>
<dbReference type="AlphaFoldDB" id="A0AAV2THZ8"/>
<protein>
    <recommendedName>
        <fullName evidence="4">MARVEL domain-containing protein</fullName>
    </recommendedName>
</protein>
<evidence type="ECO:0000313" key="2">
    <source>
        <dbReference type="EMBL" id="CAL5136080.1"/>
    </source>
</evidence>
<keyword evidence="1" id="KW-0812">Transmembrane</keyword>
<dbReference type="Proteomes" id="UP001497525">
    <property type="component" value="Unassembled WGS sequence"/>
</dbReference>
<keyword evidence="1" id="KW-0472">Membrane</keyword>
<proteinExistence type="predicted"/>